<organism evidence="2 3">
    <name type="scientific">Drosophila simulans</name>
    <name type="common">Fruit fly</name>
    <dbReference type="NCBI Taxonomy" id="7240"/>
    <lineage>
        <taxon>Eukaryota</taxon>
        <taxon>Metazoa</taxon>
        <taxon>Ecdysozoa</taxon>
        <taxon>Arthropoda</taxon>
        <taxon>Hexapoda</taxon>
        <taxon>Insecta</taxon>
        <taxon>Pterygota</taxon>
        <taxon>Neoptera</taxon>
        <taxon>Endopterygota</taxon>
        <taxon>Diptera</taxon>
        <taxon>Brachycera</taxon>
        <taxon>Muscomorpha</taxon>
        <taxon>Ephydroidea</taxon>
        <taxon>Drosophilidae</taxon>
        <taxon>Drosophila</taxon>
        <taxon>Sophophora</taxon>
    </lineage>
</organism>
<evidence type="ECO:0000313" key="3">
    <source>
        <dbReference type="Proteomes" id="UP000000304"/>
    </source>
</evidence>
<gene>
    <name evidence="2" type="primary">Dsim\GD24296</name>
    <name evidence="2" type="ORF">Dsim_GD24296</name>
</gene>
<dbReference type="EMBL" id="CM000361">
    <property type="protein sequence ID" value="EDX05689.1"/>
    <property type="molecule type" value="Genomic_DNA"/>
</dbReference>
<feature type="compositionally biased region" description="Acidic residues" evidence="1">
    <location>
        <begin position="48"/>
        <end position="63"/>
    </location>
</feature>
<dbReference type="Proteomes" id="UP000000304">
    <property type="component" value="Chromosome 2L"/>
</dbReference>
<proteinExistence type="predicted"/>
<evidence type="ECO:0000256" key="1">
    <source>
        <dbReference type="SAM" id="MobiDB-lite"/>
    </source>
</evidence>
<sequence>MPITEPQPSAECMDRPELKGNAEAGEAGLEKEKEGSAIVLVKMLVWEESPDDDGEEDDDDDNDDRNRRSLPGGRWV</sequence>
<protein>
    <submittedName>
        <fullName evidence="2">GD24296</fullName>
    </submittedName>
</protein>
<dbReference type="AlphaFoldDB" id="B4Q3X3"/>
<keyword evidence="3" id="KW-1185">Reference proteome</keyword>
<dbReference type="HOGENOM" id="CLU_2657132_0_0_1"/>
<name>B4Q3X3_DROSI</name>
<accession>B4Q3X3</accession>
<feature type="region of interest" description="Disordered" evidence="1">
    <location>
        <begin position="45"/>
        <end position="76"/>
    </location>
</feature>
<feature type="region of interest" description="Disordered" evidence="1">
    <location>
        <begin position="1"/>
        <end position="33"/>
    </location>
</feature>
<reference evidence="2 3" key="1">
    <citation type="journal article" date="2007" name="Nature">
        <title>Evolution of genes and genomes on the Drosophila phylogeny.</title>
        <authorList>
            <consortium name="Drosophila 12 Genomes Consortium"/>
            <person name="Clark A.G."/>
            <person name="Eisen M.B."/>
            <person name="Smith D.R."/>
            <person name="Bergman C.M."/>
            <person name="Oliver B."/>
            <person name="Markow T.A."/>
            <person name="Kaufman T.C."/>
            <person name="Kellis M."/>
            <person name="Gelbart W."/>
            <person name="Iyer V.N."/>
            <person name="Pollard D.A."/>
            <person name="Sackton T.B."/>
            <person name="Larracuente A.M."/>
            <person name="Singh N.D."/>
            <person name="Abad J.P."/>
            <person name="Abt D.N."/>
            <person name="Adryan B."/>
            <person name="Aguade M."/>
            <person name="Akashi H."/>
            <person name="Anderson W.W."/>
            <person name="Aquadro C.F."/>
            <person name="Ardell D.H."/>
            <person name="Arguello R."/>
            <person name="Artieri C.G."/>
            <person name="Barbash D.A."/>
            <person name="Barker D."/>
            <person name="Barsanti P."/>
            <person name="Batterham P."/>
            <person name="Batzoglou S."/>
            <person name="Begun D."/>
            <person name="Bhutkar A."/>
            <person name="Blanco E."/>
            <person name="Bosak S.A."/>
            <person name="Bradley R.K."/>
            <person name="Brand A.D."/>
            <person name="Brent M.R."/>
            <person name="Brooks A.N."/>
            <person name="Brown R.H."/>
            <person name="Butlin R.K."/>
            <person name="Caggese C."/>
            <person name="Calvi B.R."/>
            <person name="Bernardo de Carvalho A."/>
            <person name="Caspi A."/>
            <person name="Castrezana S."/>
            <person name="Celniker S.E."/>
            <person name="Chang J.L."/>
            <person name="Chapple C."/>
            <person name="Chatterji S."/>
            <person name="Chinwalla A."/>
            <person name="Civetta A."/>
            <person name="Clifton S.W."/>
            <person name="Comeron J.M."/>
            <person name="Costello J.C."/>
            <person name="Coyne J.A."/>
            <person name="Daub J."/>
            <person name="David R.G."/>
            <person name="Delcher A.L."/>
            <person name="Delehaunty K."/>
            <person name="Do C.B."/>
            <person name="Ebling H."/>
            <person name="Edwards K."/>
            <person name="Eickbush T."/>
            <person name="Evans J.D."/>
            <person name="Filipski A."/>
            <person name="Findeiss S."/>
            <person name="Freyhult E."/>
            <person name="Fulton L."/>
            <person name="Fulton R."/>
            <person name="Garcia A.C."/>
            <person name="Gardiner A."/>
            <person name="Garfield D.A."/>
            <person name="Garvin B.E."/>
            <person name="Gibson G."/>
            <person name="Gilbert D."/>
            <person name="Gnerre S."/>
            <person name="Godfrey J."/>
            <person name="Good R."/>
            <person name="Gotea V."/>
            <person name="Gravely B."/>
            <person name="Greenberg A.J."/>
            <person name="Griffiths-Jones S."/>
            <person name="Gross S."/>
            <person name="Guigo R."/>
            <person name="Gustafson E.A."/>
            <person name="Haerty W."/>
            <person name="Hahn M.W."/>
            <person name="Halligan D.L."/>
            <person name="Halpern A.L."/>
            <person name="Halter G.M."/>
            <person name="Han M.V."/>
            <person name="Heger A."/>
            <person name="Hillier L."/>
            <person name="Hinrichs A.S."/>
            <person name="Holmes I."/>
            <person name="Hoskins R.A."/>
            <person name="Hubisz M.J."/>
            <person name="Hultmark D."/>
            <person name="Huntley M.A."/>
            <person name="Jaffe D.B."/>
            <person name="Jagadeeshan S."/>
            <person name="Jeck W.R."/>
            <person name="Johnson J."/>
            <person name="Jones C.D."/>
            <person name="Jordan W.C."/>
            <person name="Karpen G.H."/>
            <person name="Kataoka E."/>
            <person name="Keightley P.D."/>
            <person name="Kheradpour P."/>
            <person name="Kirkness E.F."/>
            <person name="Koerich L.B."/>
            <person name="Kristiansen K."/>
            <person name="Kudrna D."/>
            <person name="Kulathinal R.J."/>
            <person name="Kumar S."/>
            <person name="Kwok R."/>
            <person name="Lander E."/>
            <person name="Langley C.H."/>
            <person name="Lapoint R."/>
            <person name="Lazzaro B.P."/>
            <person name="Lee S.J."/>
            <person name="Levesque L."/>
            <person name="Li R."/>
            <person name="Lin C.F."/>
            <person name="Lin M.F."/>
            <person name="Lindblad-Toh K."/>
            <person name="Llopart A."/>
            <person name="Long M."/>
            <person name="Low L."/>
            <person name="Lozovsky E."/>
            <person name="Lu J."/>
            <person name="Luo M."/>
            <person name="Machado C.A."/>
            <person name="Makalowski W."/>
            <person name="Marzo M."/>
            <person name="Matsuda M."/>
            <person name="Matzkin L."/>
            <person name="McAllister B."/>
            <person name="McBride C.S."/>
            <person name="McKernan B."/>
            <person name="McKernan K."/>
            <person name="Mendez-Lago M."/>
            <person name="Minx P."/>
            <person name="Mollenhauer M.U."/>
            <person name="Montooth K."/>
            <person name="Mount S.M."/>
            <person name="Mu X."/>
            <person name="Myers E."/>
            <person name="Negre B."/>
            <person name="Newfeld S."/>
            <person name="Nielsen R."/>
            <person name="Noor M.A."/>
            <person name="O'Grady P."/>
            <person name="Pachter L."/>
            <person name="Papaceit M."/>
            <person name="Parisi M.J."/>
            <person name="Parisi M."/>
            <person name="Parts L."/>
            <person name="Pedersen J.S."/>
            <person name="Pesole G."/>
            <person name="Phillippy A.M."/>
            <person name="Ponting C.P."/>
            <person name="Pop M."/>
            <person name="Porcelli D."/>
            <person name="Powell J.R."/>
            <person name="Prohaska S."/>
            <person name="Pruitt K."/>
            <person name="Puig M."/>
            <person name="Quesneville H."/>
            <person name="Ram K.R."/>
            <person name="Rand D."/>
            <person name="Rasmussen M.D."/>
            <person name="Reed L.K."/>
            <person name="Reenan R."/>
            <person name="Reily A."/>
            <person name="Remington K.A."/>
            <person name="Rieger T.T."/>
            <person name="Ritchie M.G."/>
            <person name="Robin C."/>
            <person name="Rogers Y.H."/>
            <person name="Rohde C."/>
            <person name="Rozas J."/>
            <person name="Rubenfield M.J."/>
            <person name="Ruiz A."/>
            <person name="Russo S."/>
            <person name="Salzberg S.L."/>
            <person name="Sanchez-Gracia A."/>
            <person name="Saranga D.J."/>
            <person name="Sato H."/>
            <person name="Schaeffer S.W."/>
            <person name="Schatz M.C."/>
            <person name="Schlenke T."/>
            <person name="Schwartz R."/>
            <person name="Segarra C."/>
            <person name="Singh R.S."/>
            <person name="Sirot L."/>
            <person name="Sirota M."/>
            <person name="Sisneros N.B."/>
            <person name="Smith C.D."/>
            <person name="Smith T.F."/>
            <person name="Spieth J."/>
            <person name="Stage D.E."/>
            <person name="Stark A."/>
            <person name="Stephan W."/>
            <person name="Strausberg R.L."/>
            <person name="Strempel S."/>
            <person name="Sturgill D."/>
            <person name="Sutton G."/>
            <person name="Sutton G.G."/>
            <person name="Tao W."/>
            <person name="Teichmann S."/>
            <person name="Tobari Y.N."/>
            <person name="Tomimura Y."/>
            <person name="Tsolas J.M."/>
            <person name="Valente V.L."/>
            <person name="Venter E."/>
            <person name="Venter J.C."/>
            <person name="Vicario S."/>
            <person name="Vieira F.G."/>
            <person name="Vilella A.J."/>
            <person name="Villasante A."/>
            <person name="Walenz B."/>
            <person name="Wang J."/>
            <person name="Wasserman M."/>
            <person name="Watts T."/>
            <person name="Wilson D."/>
            <person name="Wilson R.K."/>
            <person name="Wing R.A."/>
            <person name="Wolfner M.F."/>
            <person name="Wong A."/>
            <person name="Wong G.K."/>
            <person name="Wu C.I."/>
            <person name="Wu G."/>
            <person name="Yamamoto D."/>
            <person name="Yang H.P."/>
            <person name="Yang S.P."/>
            <person name="Yorke J.A."/>
            <person name="Yoshida K."/>
            <person name="Zdobnov E."/>
            <person name="Zhang P."/>
            <person name="Zhang Y."/>
            <person name="Zimin A.V."/>
            <person name="Baldwin J."/>
            <person name="Abdouelleil A."/>
            <person name="Abdulkadir J."/>
            <person name="Abebe A."/>
            <person name="Abera B."/>
            <person name="Abreu J."/>
            <person name="Acer S.C."/>
            <person name="Aftuck L."/>
            <person name="Alexander A."/>
            <person name="An P."/>
            <person name="Anderson E."/>
            <person name="Anderson S."/>
            <person name="Arachi H."/>
            <person name="Azer M."/>
            <person name="Bachantsang P."/>
            <person name="Barry A."/>
            <person name="Bayul T."/>
            <person name="Berlin A."/>
            <person name="Bessette D."/>
            <person name="Bloom T."/>
            <person name="Blye J."/>
            <person name="Boguslavskiy L."/>
            <person name="Bonnet C."/>
            <person name="Boukhgalter B."/>
            <person name="Bourzgui I."/>
            <person name="Brown A."/>
            <person name="Cahill P."/>
            <person name="Channer S."/>
            <person name="Cheshatsang Y."/>
            <person name="Chuda L."/>
            <person name="Citroen M."/>
            <person name="Collymore A."/>
            <person name="Cooke P."/>
            <person name="Costello M."/>
            <person name="D'Aco K."/>
            <person name="Daza R."/>
            <person name="De Haan G."/>
            <person name="DeGray S."/>
            <person name="DeMaso C."/>
            <person name="Dhargay N."/>
            <person name="Dooley K."/>
            <person name="Dooley E."/>
            <person name="Doricent M."/>
            <person name="Dorje P."/>
            <person name="Dorjee K."/>
            <person name="Dupes A."/>
            <person name="Elong R."/>
            <person name="Falk J."/>
            <person name="Farina A."/>
            <person name="Faro S."/>
            <person name="Ferguson D."/>
            <person name="Fisher S."/>
            <person name="Foley C.D."/>
            <person name="Franke A."/>
            <person name="Friedrich D."/>
            <person name="Gadbois L."/>
            <person name="Gearin G."/>
            <person name="Gearin C.R."/>
            <person name="Giannoukos G."/>
            <person name="Goode T."/>
            <person name="Graham J."/>
            <person name="Grandbois E."/>
            <person name="Grewal S."/>
            <person name="Gyaltsen K."/>
            <person name="Hafez N."/>
            <person name="Hagos B."/>
            <person name="Hall J."/>
            <person name="Henson C."/>
            <person name="Hollinger A."/>
            <person name="Honan T."/>
            <person name="Huard M.D."/>
            <person name="Hughes L."/>
            <person name="Hurhula B."/>
            <person name="Husby M.E."/>
            <person name="Kamat A."/>
            <person name="Kanga B."/>
            <person name="Kashin S."/>
            <person name="Khazanovich D."/>
            <person name="Kisner P."/>
            <person name="Lance K."/>
            <person name="Lara M."/>
            <person name="Lee W."/>
            <person name="Lennon N."/>
            <person name="Letendre F."/>
            <person name="LeVine R."/>
            <person name="Lipovsky A."/>
            <person name="Liu X."/>
            <person name="Liu J."/>
            <person name="Liu S."/>
            <person name="Lokyitsang T."/>
            <person name="Lokyitsang Y."/>
            <person name="Lubonja R."/>
            <person name="Lui A."/>
            <person name="MacDonald P."/>
            <person name="Magnisalis V."/>
            <person name="Maru K."/>
            <person name="Matthews C."/>
            <person name="McCusker W."/>
            <person name="McDonough S."/>
            <person name="Mehta T."/>
            <person name="Meldrim J."/>
            <person name="Meneus L."/>
            <person name="Mihai O."/>
            <person name="Mihalev A."/>
            <person name="Mihova T."/>
            <person name="Mittelman R."/>
            <person name="Mlenga V."/>
            <person name="Montmayeur A."/>
            <person name="Mulrain L."/>
            <person name="Navidi A."/>
            <person name="Naylor J."/>
            <person name="Negash T."/>
            <person name="Nguyen T."/>
            <person name="Nguyen N."/>
            <person name="Nicol R."/>
            <person name="Norbu C."/>
            <person name="Norbu N."/>
            <person name="Novod N."/>
            <person name="O'Neill B."/>
            <person name="Osman S."/>
            <person name="Markiewicz E."/>
            <person name="Oyono O.L."/>
            <person name="Patti C."/>
            <person name="Phunkhang P."/>
            <person name="Pierre F."/>
            <person name="Priest M."/>
            <person name="Raghuraman S."/>
            <person name="Rege F."/>
            <person name="Reyes R."/>
            <person name="Rise C."/>
            <person name="Rogov P."/>
            <person name="Ross K."/>
            <person name="Ryan E."/>
            <person name="Settipalli S."/>
            <person name="Shea T."/>
            <person name="Sherpa N."/>
            <person name="Shi L."/>
            <person name="Shih D."/>
            <person name="Sparrow T."/>
            <person name="Spaulding J."/>
            <person name="Stalker J."/>
            <person name="Stange-Thomann N."/>
            <person name="Stavropoulos S."/>
            <person name="Stone C."/>
            <person name="Strader C."/>
            <person name="Tesfaye S."/>
            <person name="Thomson T."/>
            <person name="Thoulutsang Y."/>
            <person name="Thoulutsang D."/>
            <person name="Topham K."/>
            <person name="Topping I."/>
            <person name="Tsamla T."/>
            <person name="Vassiliev H."/>
            <person name="Vo A."/>
            <person name="Wangchuk T."/>
            <person name="Wangdi T."/>
            <person name="Weiand M."/>
            <person name="Wilkinson J."/>
            <person name="Wilson A."/>
            <person name="Yadav S."/>
            <person name="Young G."/>
            <person name="Yu Q."/>
            <person name="Zembek L."/>
            <person name="Zhong D."/>
            <person name="Zimmer A."/>
            <person name="Zwirko Z."/>
            <person name="Jaffe D.B."/>
            <person name="Alvarez P."/>
            <person name="Brockman W."/>
            <person name="Butler J."/>
            <person name="Chin C."/>
            <person name="Gnerre S."/>
            <person name="Grabherr M."/>
            <person name="Kleber M."/>
            <person name="Mauceli E."/>
            <person name="MacCallum I."/>
        </authorList>
    </citation>
    <scope>NUCLEOTIDE SEQUENCE [LARGE SCALE GENOMIC DNA]</scope>
    <source>
        <strain evidence="3">white501</strain>
    </source>
</reference>
<evidence type="ECO:0000313" key="2">
    <source>
        <dbReference type="EMBL" id="EDX05689.1"/>
    </source>
</evidence>